<sequence>MHFFTSSYSLTNTHKDRVSASLPSESESVKLTSMNSLDVDGISQKYWLSRNGESVVTSACQDVFSSLGKKQQDEEVNKLKPKSSRNPFANYFHRNTQGDVKTLKNTGPETTRTAKAEESEAEIKVKGIKQHMVCYVALILDRYVQDNGITVKDKKQVLSDISEWLGVSPKDAGKSSLESGARVIVDKAQLDTTSSLSYPPELKRAVRDKIGEKIFQSLTIEMNKILDKYVKENGIVGSGKVLDKYNYNTSTDDNNVITSERIDEICRMAKQKVSDERTKGNITMLTSGRI</sequence>
<name>A0ABQ6EYD5_9VIBR</name>
<dbReference type="RefSeq" id="WP_284191447.1">
    <property type="nucleotide sequence ID" value="NZ_BSPW01000024.1"/>
</dbReference>
<evidence type="ECO:0000313" key="2">
    <source>
        <dbReference type="Proteomes" id="UP001157138"/>
    </source>
</evidence>
<accession>A0ABQ6EYD5</accession>
<proteinExistence type="predicted"/>
<organism evidence="1 2">
    <name type="scientific">Vibrio zhanjiangensis</name>
    <dbReference type="NCBI Taxonomy" id="1046128"/>
    <lineage>
        <taxon>Bacteria</taxon>
        <taxon>Pseudomonadati</taxon>
        <taxon>Pseudomonadota</taxon>
        <taxon>Gammaproteobacteria</taxon>
        <taxon>Vibrionales</taxon>
        <taxon>Vibrionaceae</taxon>
        <taxon>Vibrio</taxon>
    </lineage>
</organism>
<keyword evidence="2" id="KW-1185">Reference proteome</keyword>
<protein>
    <submittedName>
        <fullName evidence="1">Uncharacterized protein</fullName>
    </submittedName>
</protein>
<gene>
    <name evidence="1" type="ORF">GCM10007938_13180</name>
</gene>
<comment type="caution">
    <text evidence="1">The sequence shown here is derived from an EMBL/GenBank/DDBJ whole genome shotgun (WGS) entry which is preliminary data.</text>
</comment>
<reference evidence="2" key="1">
    <citation type="journal article" date="2019" name="Int. J. Syst. Evol. Microbiol.">
        <title>The Global Catalogue of Microorganisms (GCM) 10K type strain sequencing project: providing services to taxonomists for standard genome sequencing and annotation.</title>
        <authorList>
            <consortium name="The Broad Institute Genomics Platform"/>
            <consortium name="The Broad Institute Genome Sequencing Center for Infectious Disease"/>
            <person name="Wu L."/>
            <person name="Ma J."/>
        </authorList>
    </citation>
    <scope>NUCLEOTIDE SEQUENCE [LARGE SCALE GENOMIC DNA]</scope>
    <source>
        <strain evidence="2">NBRC 108723</strain>
    </source>
</reference>
<dbReference type="EMBL" id="BSPW01000024">
    <property type="protein sequence ID" value="GLT17540.1"/>
    <property type="molecule type" value="Genomic_DNA"/>
</dbReference>
<dbReference type="Proteomes" id="UP001157138">
    <property type="component" value="Unassembled WGS sequence"/>
</dbReference>
<evidence type="ECO:0000313" key="1">
    <source>
        <dbReference type="EMBL" id="GLT17540.1"/>
    </source>
</evidence>